<protein>
    <submittedName>
        <fullName evidence="1">Type I-D CRISPR-associated protein Cas7/Csc2</fullName>
    </submittedName>
</protein>
<keyword evidence="2" id="KW-1185">Reference proteome</keyword>
<reference evidence="2" key="1">
    <citation type="submission" date="2019-11" db="EMBL/GenBank/DDBJ databases">
        <title>Genome sequence of Heliorestis convoluta strain HH, an alkaliphilic and minimalistic phototrophic bacterium from a soda lake in Egypt.</title>
        <authorList>
            <person name="Dewey E.D."/>
            <person name="Stokes L.M."/>
            <person name="Burchell B.M."/>
            <person name="Shaffer K.N."/>
            <person name="Huntington A.M."/>
            <person name="Baker J.M."/>
            <person name="Nadendla S."/>
            <person name="Giglio M.G."/>
            <person name="Touchman J.W."/>
            <person name="Blankenship R.E."/>
            <person name="Madigan M.T."/>
            <person name="Sattley W.M."/>
        </authorList>
    </citation>
    <scope>NUCLEOTIDE SEQUENCE [LARGE SCALE GENOMIC DNA]</scope>
    <source>
        <strain evidence="2">HH</strain>
    </source>
</reference>
<dbReference type="KEGG" id="hcv:FTV88_2903"/>
<dbReference type="AlphaFoldDB" id="A0A5Q2N6J0"/>
<accession>A0A5Q2N6J0</accession>
<organism evidence="1 2">
    <name type="scientific">Heliorestis convoluta</name>
    <dbReference type="NCBI Taxonomy" id="356322"/>
    <lineage>
        <taxon>Bacteria</taxon>
        <taxon>Bacillati</taxon>
        <taxon>Bacillota</taxon>
        <taxon>Clostridia</taxon>
        <taxon>Eubacteriales</taxon>
        <taxon>Heliobacteriaceae</taxon>
        <taxon>Heliorestis</taxon>
    </lineage>
</organism>
<dbReference type="Pfam" id="PF18320">
    <property type="entry name" value="Csc2"/>
    <property type="match status" value="1"/>
</dbReference>
<gene>
    <name evidence="1" type="primary">cas7d</name>
    <name evidence="1" type="ORF">FTV88_2903</name>
</gene>
<name>A0A5Q2N6J0_9FIRM</name>
<sequence>MFKNYEKHFHSQLPLIPSGKYAHLLVLRRTDSYAVFQTDGALNTAIVNAGIEKGKPMARIAIFKRKQTTAERLTGRELLRAHAIIGEECDYNVSFCCTCPDCILYGYAIGDSGAEKSKVYADTAFSISAYDQSHETFTLNAPYEHGTMTKKGETTSRFSEQDHVKPETYFPTVVTLRDPTALGLAYLLNNIRRTKRYGAQTTRTGVVENRIMAIVFADGEIFSNLRLTQAIYDELTKDQEKDIELPALLAWDQVTKATAEATQKLLQNSNVIYEKVEGSQLEEVMIELQKTLEDREKQGAFLKDLDKEMKEYCTRAEIGVKKGKKK</sequence>
<dbReference type="RefSeq" id="WP_153726050.1">
    <property type="nucleotide sequence ID" value="NZ_CP045875.1"/>
</dbReference>
<dbReference type="OrthoDB" id="9779926at2"/>
<evidence type="ECO:0000313" key="2">
    <source>
        <dbReference type="Proteomes" id="UP000366051"/>
    </source>
</evidence>
<dbReference type="NCBIfam" id="TIGR03157">
    <property type="entry name" value="cas_Csc2"/>
    <property type="match status" value="1"/>
</dbReference>
<dbReference type="InterPro" id="IPR017574">
    <property type="entry name" value="CRISPR-assoc_prot_Cas7/Csc2"/>
</dbReference>
<dbReference type="EMBL" id="CP045875">
    <property type="protein sequence ID" value="QGG48992.1"/>
    <property type="molecule type" value="Genomic_DNA"/>
</dbReference>
<evidence type="ECO:0000313" key="1">
    <source>
        <dbReference type="EMBL" id="QGG48992.1"/>
    </source>
</evidence>
<dbReference type="Proteomes" id="UP000366051">
    <property type="component" value="Chromosome"/>
</dbReference>
<proteinExistence type="predicted"/>